<protein>
    <recommendedName>
        <fullName evidence="2">phosphoenolpyruvate mutase</fullName>
        <ecNumber evidence="2">5.4.2.9</ecNumber>
    </recommendedName>
</protein>
<dbReference type="HOGENOM" id="CLU_544759_0_0_12"/>
<sequence>MTRKTTQFRNLLNSDRLEFILEAHNGISAKIVEEAGFKGIWGSGLSLSAQYGVRDNNEASWTQVLDMLEFMSDATTIPILLDGDTGYGNFNNMQRLVRKLEQRDIAAVCIEDKLFPKTNSFIKGTAQPLADIEEFCGKIKAGKDAQGDDDFSIVARVEAFIAGWGLKEAMRRAEAYRKAGADAILMHSALSVPDEILAFKKEWGDRLPVVIVPTKYYATPTDQFREAGISIAIWANHMIRTAIASMQKNAATLMAEESLMAIEDSIAPVKEIFRLQGAAELQEAEKRYLPKRGKAVRAVILAASRGKELGELTEKRPKAMVPVSGQPLLAHVVDGYNSVGVKDITVVRGYAKETVNLSNIDYADNDNFESTGELASLSCALKSLASEDAGKELVVSYGDVLFKKHILQLLLESHADFSIVVDTNWSESVNKGRFADYVQCSRPYGRDAFGQEISLTEMSEHLPEKRTHGEWTGFLKVSSDHRLLLDKLVESLTAANPDARMSDLLNALVANGERVRVIYTTGYWLDIDTLEDVVLAGNLF</sequence>
<dbReference type="eggNOG" id="COG1213">
    <property type="taxonomic scope" value="Bacteria"/>
</dbReference>
<organism evidence="5 6">
    <name type="scientific">Sediminispirochaeta smaragdinae (strain DSM 11293 / JCM 15392 / SEBR 4228)</name>
    <name type="common">Spirochaeta smaragdinae</name>
    <dbReference type="NCBI Taxonomy" id="573413"/>
    <lineage>
        <taxon>Bacteria</taxon>
        <taxon>Pseudomonadati</taxon>
        <taxon>Spirochaetota</taxon>
        <taxon>Spirochaetia</taxon>
        <taxon>Spirochaetales</taxon>
        <taxon>Spirochaetaceae</taxon>
        <taxon>Sediminispirochaeta</taxon>
    </lineage>
</organism>
<dbReference type="GO" id="GO:0016779">
    <property type="term" value="F:nucleotidyltransferase activity"/>
    <property type="evidence" value="ECO:0007669"/>
    <property type="project" value="UniProtKB-ARBA"/>
</dbReference>
<dbReference type="EC" id="5.4.2.9" evidence="2"/>
<evidence type="ECO:0000256" key="2">
    <source>
        <dbReference type="ARBA" id="ARBA00024063"/>
    </source>
</evidence>
<dbReference type="eggNOG" id="COG2513">
    <property type="taxonomic scope" value="Bacteria"/>
</dbReference>
<dbReference type="OrthoDB" id="8629576at2"/>
<gene>
    <name evidence="5" type="ordered locus">Spirs_4230</name>
</gene>
<evidence type="ECO:0000256" key="1">
    <source>
        <dbReference type="ARBA" id="ARBA00023235"/>
    </source>
</evidence>
<dbReference type="SUPFAM" id="SSF53448">
    <property type="entry name" value="Nucleotide-diphospho-sugar transferases"/>
    <property type="match status" value="1"/>
</dbReference>
<evidence type="ECO:0000256" key="3">
    <source>
        <dbReference type="ARBA" id="ARBA00038455"/>
    </source>
</evidence>
<dbReference type="InterPro" id="IPR012698">
    <property type="entry name" value="PEnolPyrv_PMutase_core"/>
</dbReference>
<dbReference type="SUPFAM" id="SSF51621">
    <property type="entry name" value="Phosphoenolpyruvate/pyruvate domain"/>
    <property type="match status" value="1"/>
</dbReference>
<evidence type="ECO:0000313" key="6">
    <source>
        <dbReference type="Proteomes" id="UP000002318"/>
    </source>
</evidence>
<dbReference type="Gene3D" id="3.20.20.60">
    <property type="entry name" value="Phosphoenolpyruvate-binding domains"/>
    <property type="match status" value="1"/>
</dbReference>
<dbReference type="InterPro" id="IPR040442">
    <property type="entry name" value="Pyrv_kinase-like_dom_sf"/>
</dbReference>
<keyword evidence="6" id="KW-1185">Reference proteome</keyword>
<comment type="similarity">
    <text evidence="3">Belongs to the isocitrate lyase/PEP mutase superfamily. PEP mutase family.</text>
</comment>
<evidence type="ECO:0000259" key="4">
    <source>
        <dbReference type="Pfam" id="PF12804"/>
    </source>
</evidence>
<dbReference type="Pfam" id="PF13714">
    <property type="entry name" value="PEP_mutase"/>
    <property type="match status" value="1"/>
</dbReference>
<dbReference type="EMBL" id="CP002116">
    <property type="protein sequence ID" value="ADK83304.1"/>
    <property type="molecule type" value="Genomic_DNA"/>
</dbReference>
<dbReference type="STRING" id="573413.Spirs_4230"/>
<dbReference type="Proteomes" id="UP000002318">
    <property type="component" value="Chromosome"/>
</dbReference>
<dbReference type="InterPro" id="IPR025877">
    <property type="entry name" value="MobA-like_NTP_Trfase"/>
</dbReference>
<dbReference type="Pfam" id="PF12804">
    <property type="entry name" value="NTP_transf_3"/>
    <property type="match status" value="1"/>
</dbReference>
<dbReference type="CDD" id="cd02523">
    <property type="entry name" value="PC_cytidylyltransferase"/>
    <property type="match status" value="1"/>
</dbReference>
<reference evidence="5 6" key="1">
    <citation type="journal article" date="2010" name="Stand. Genomic Sci.">
        <title>Complete genome sequence of Spirochaeta smaragdinae type strain (SEBR 4228).</title>
        <authorList>
            <person name="Mavromatis K."/>
            <person name="Yasawong M."/>
            <person name="Chertkov O."/>
            <person name="Lapidus A."/>
            <person name="Lucas S."/>
            <person name="Nolan M."/>
            <person name="Del Rio T.G."/>
            <person name="Tice H."/>
            <person name="Cheng J.F."/>
            <person name="Pitluck S."/>
            <person name="Liolios K."/>
            <person name="Ivanova N."/>
            <person name="Tapia R."/>
            <person name="Han C."/>
            <person name="Bruce D."/>
            <person name="Goodwin L."/>
            <person name="Pati A."/>
            <person name="Chen A."/>
            <person name="Palaniappan K."/>
            <person name="Land M."/>
            <person name="Hauser L."/>
            <person name="Chang Y.J."/>
            <person name="Jeffries C.D."/>
            <person name="Detter J.C."/>
            <person name="Rohde M."/>
            <person name="Brambilla E."/>
            <person name="Spring S."/>
            <person name="Goker M."/>
            <person name="Sikorski J."/>
            <person name="Woyke T."/>
            <person name="Bristow J."/>
            <person name="Eisen J.A."/>
            <person name="Markowitz V."/>
            <person name="Hugenholtz P."/>
            <person name="Klenk H.P."/>
            <person name="Kyrpides N.C."/>
        </authorList>
    </citation>
    <scope>NUCLEOTIDE SEQUENCE [LARGE SCALE GENOMIC DNA]</scope>
    <source>
        <strain evidence="6">DSM 11293 / JCM 15392 / SEBR 4228</strain>
    </source>
</reference>
<dbReference type="Gene3D" id="3.90.550.10">
    <property type="entry name" value="Spore Coat Polysaccharide Biosynthesis Protein SpsA, Chain A"/>
    <property type="match status" value="1"/>
</dbReference>
<dbReference type="GO" id="GO:0050188">
    <property type="term" value="F:phosphoenolpyruvate mutase activity"/>
    <property type="evidence" value="ECO:0007669"/>
    <property type="project" value="UniProtKB-EC"/>
</dbReference>
<dbReference type="InterPro" id="IPR015813">
    <property type="entry name" value="Pyrv/PenolPyrv_kinase-like_dom"/>
</dbReference>
<dbReference type="PANTHER" id="PTHR42905">
    <property type="entry name" value="PHOSPHOENOLPYRUVATE CARBOXYLASE"/>
    <property type="match status" value="1"/>
</dbReference>
<dbReference type="InterPro" id="IPR039556">
    <property type="entry name" value="ICL/PEPM"/>
</dbReference>
<dbReference type="NCBIfam" id="TIGR02320">
    <property type="entry name" value="PEP_mutase"/>
    <property type="match status" value="1"/>
</dbReference>
<dbReference type="KEGG" id="ssm:Spirs_4230"/>
<feature type="domain" description="MobA-like NTP transferase" evidence="4">
    <location>
        <begin position="298"/>
        <end position="421"/>
    </location>
</feature>
<proteinExistence type="inferred from homology"/>
<dbReference type="RefSeq" id="WP_013256760.1">
    <property type="nucleotide sequence ID" value="NC_014364.1"/>
</dbReference>
<evidence type="ECO:0000313" key="5">
    <source>
        <dbReference type="EMBL" id="ADK83304.1"/>
    </source>
</evidence>
<accession>E1R9Y5</accession>
<keyword evidence="1" id="KW-0413">Isomerase</keyword>
<dbReference type="InterPro" id="IPR029044">
    <property type="entry name" value="Nucleotide-diphossugar_trans"/>
</dbReference>
<dbReference type="PANTHER" id="PTHR42905:SF7">
    <property type="entry name" value="PHOSPHOENOLPYRUVATE PHOSPHOMUTASE"/>
    <property type="match status" value="1"/>
</dbReference>
<dbReference type="AlphaFoldDB" id="E1R9Y5"/>
<dbReference type="CDD" id="cd00377">
    <property type="entry name" value="ICL_PEPM"/>
    <property type="match status" value="1"/>
</dbReference>
<name>E1R9Y5_SEDSS</name>